<dbReference type="CDD" id="cd17930">
    <property type="entry name" value="DEXHc_cas3"/>
    <property type="match status" value="1"/>
</dbReference>
<dbReference type="CDD" id="cd09641">
    <property type="entry name" value="Cas3''_I"/>
    <property type="match status" value="1"/>
</dbReference>
<evidence type="ECO:0000256" key="2">
    <source>
        <dbReference type="ARBA" id="ARBA00009046"/>
    </source>
</evidence>
<dbReference type="PROSITE" id="PS51643">
    <property type="entry name" value="HD_CAS3"/>
    <property type="match status" value="1"/>
</dbReference>
<dbReference type="Pfam" id="PF00270">
    <property type="entry name" value="DEAD"/>
    <property type="match status" value="1"/>
</dbReference>
<comment type="similarity">
    <text evidence="1">In the N-terminal section; belongs to the CRISPR-associated nuclease Cas3-HD family.</text>
</comment>
<reference evidence="13" key="1">
    <citation type="journal article" date="2019" name="Int. J. Syst. Evol. Microbiol.">
        <title>The Global Catalogue of Microorganisms (GCM) 10K type strain sequencing project: providing services to taxonomists for standard genome sequencing and annotation.</title>
        <authorList>
            <consortium name="The Broad Institute Genomics Platform"/>
            <consortium name="The Broad Institute Genome Sequencing Center for Infectious Disease"/>
            <person name="Wu L."/>
            <person name="Ma J."/>
        </authorList>
    </citation>
    <scope>NUCLEOTIDE SEQUENCE [LARGE SCALE GENOMIC DNA]</scope>
    <source>
        <strain evidence="13">CGMCC 1.10188</strain>
    </source>
</reference>
<dbReference type="SMART" id="SM00487">
    <property type="entry name" value="DEXDc"/>
    <property type="match status" value="1"/>
</dbReference>
<keyword evidence="6" id="KW-0378">Hydrolase</keyword>
<proteinExistence type="inferred from homology"/>
<keyword evidence="8" id="KW-0067">ATP-binding</keyword>
<name>A0ABQ1IB97_9PROT</name>
<evidence type="ECO:0000256" key="4">
    <source>
        <dbReference type="ARBA" id="ARBA00022723"/>
    </source>
</evidence>
<dbReference type="Proteomes" id="UP000603352">
    <property type="component" value="Unassembled WGS sequence"/>
</dbReference>
<dbReference type="InterPro" id="IPR052511">
    <property type="entry name" value="ATP-dep_Helicase"/>
</dbReference>
<dbReference type="InterPro" id="IPR054712">
    <property type="entry name" value="Cas3-like_dom"/>
</dbReference>
<dbReference type="InterPro" id="IPR011545">
    <property type="entry name" value="DEAD/DEAH_box_helicase_dom"/>
</dbReference>
<keyword evidence="7" id="KW-0347">Helicase</keyword>
<dbReference type="NCBIfam" id="TIGR01587">
    <property type="entry name" value="cas3_core"/>
    <property type="match status" value="1"/>
</dbReference>
<evidence type="ECO:0000256" key="7">
    <source>
        <dbReference type="ARBA" id="ARBA00022806"/>
    </source>
</evidence>
<dbReference type="EMBL" id="BMDZ01000010">
    <property type="protein sequence ID" value="GGB32975.1"/>
    <property type="molecule type" value="Genomic_DNA"/>
</dbReference>
<dbReference type="NCBIfam" id="TIGR01596">
    <property type="entry name" value="cas3_HD"/>
    <property type="match status" value="1"/>
</dbReference>
<keyword evidence="4" id="KW-0479">Metal-binding</keyword>
<evidence type="ECO:0000256" key="9">
    <source>
        <dbReference type="ARBA" id="ARBA00023118"/>
    </source>
</evidence>
<protein>
    <submittedName>
        <fullName evidence="12">CRISPR-associated helicase/endonuclease Cas3</fullName>
    </submittedName>
</protein>
<keyword evidence="5" id="KW-0547">Nucleotide-binding</keyword>
<accession>A0ABQ1IB97</accession>
<keyword evidence="3" id="KW-0540">Nuclease</keyword>
<feature type="domain" description="HD Cas3-type" evidence="11">
    <location>
        <begin position="12"/>
        <end position="192"/>
    </location>
</feature>
<dbReference type="RefSeq" id="WP_188575950.1">
    <property type="nucleotide sequence ID" value="NZ_CP121009.1"/>
</dbReference>
<dbReference type="InterPro" id="IPR038257">
    <property type="entry name" value="CRISPR-assoc_Cas3_HD_sf"/>
</dbReference>
<keyword evidence="13" id="KW-1185">Reference proteome</keyword>
<evidence type="ECO:0000256" key="8">
    <source>
        <dbReference type="ARBA" id="ARBA00022840"/>
    </source>
</evidence>
<dbReference type="PROSITE" id="PS51192">
    <property type="entry name" value="HELICASE_ATP_BIND_1"/>
    <property type="match status" value="1"/>
</dbReference>
<comment type="similarity">
    <text evidence="2">In the central section; belongs to the CRISPR-associated helicase Cas3 family.</text>
</comment>
<dbReference type="PANTHER" id="PTHR47962:SF5">
    <property type="entry name" value="ATP-DEPENDENT HELICASE LHR-RELATED"/>
    <property type="match status" value="1"/>
</dbReference>
<evidence type="ECO:0000256" key="5">
    <source>
        <dbReference type="ARBA" id="ARBA00022741"/>
    </source>
</evidence>
<keyword evidence="9" id="KW-0051">Antiviral defense</keyword>
<dbReference type="SUPFAM" id="SSF52540">
    <property type="entry name" value="P-loop containing nucleoside triphosphate hydrolases"/>
    <property type="match status" value="1"/>
</dbReference>
<evidence type="ECO:0000313" key="13">
    <source>
        <dbReference type="Proteomes" id="UP000603352"/>
    </source>
</evidence>
<gene>
    <name evidence="12" type="ORF">GCM10011505_13050</name>
</gene>
<dbReference type="Pfam" id="PF22590">
    <property type="entry name" value="Cas3-like_C_2"/>
    <property type="match status" value="1"/>
</dbReference>
<dbReference type="Gene3D" id="3.40.50.300">
    <property type="entry name" value="P-loop containing nucleotide triphosphate hydrolases"/>
    <property type="match status" value="2"/>
</dbReference>
<dbReference type="InterPro" id="IPR027417">
    <property type="entry name" value="P-loop_NTPase"/>
</dbReference>
<sequence>MPYYAHSVKDQPEERWHGLADHLRAVAARAGVHAGRFGYGSVAAAAGLLHDTGKYSEAFQRRLRGDYAKVDHSGWGARVMRDLIAAEPGGRGASRLPGAQAILYAVAGHHAGLADFEADDGGTQALSERLRGRFEDAGAWTSEIAPPVPDASWRRLPPARSGPTSYAQDDSGFRFAVLTRMIFSCLVDADYADTARFFALAEGLPLPDEGQNAAPLAVLKARVDAYVNGLAAAAADRAAGNAGAIGVVAARATVLADCRAAACQPAGVFSLSVPTGGGKTLASLIFALDHAIDRGMDRVIVVIPYTSIIEQTAEVFRTALGPDLADQVLEHHSAFDTEAEFKRRGIEANAERWQARDKLRRAMERWDRPIIVTTAVQFLESLFSNRPARCRKLQAIPRSVVVMDEAHMMPRGLLRPTIRMLDELAHNYGVSVVLCTATQPVLVAPAPFDPETVDEDAEVEVEALGLEGGFADVREIVADPAALYRRLARVRVVDGGVMDDQALVAGLRAEPQALAIVGTRAHAQRLFQALAAVAPDGVFHLSALMTPAHRSRRLAQIRQALAEGRPCRVVSTTVIECGVDIDLPVVFRAAAGFDSIAQAAGRCNREGRMGMPGQVIVFQPADPADVLKRARPALSAAETARADMVRLGLDDPLSPVAIQRYFHNAFWAAGARLNKCDALDEHNLMTLHKKGAGHLSIPFATIASLYQVIDDDTMPLLIPGTDPEIADRIAALEADDPKALADFGGLGAVARVLQRHAVTIPPRERARLIADYAARVVNEKRYDKQFVVLTNKDIYREDVGLVIGDPTFLSVSSLMPG</sequence>
<dbReference type="PANTHER" id="PTHR47962">
    <property type="entry name" value="ATP-DEPENDENT HELICASE LHR-RELATED-RELATED"/>
    <property type="match status" value="1"/>
</dbReference>
<evidence type="ECO:0000256" key="6">
    <source>
        <dbReference type="ARBA" id="ARBA00022801"/>
    </source>
</evidence>
<evidence type="ECO:0000313" key="12">
    <source>
        <dbReference type="EMBL" id="GGB32975.1"/>
    </source>
</evidence>
<organism evidence="12 13">
    <name type="scientific">Tistrella bauzanensis</name>
    <dbReference type="NCBI Taxonomy" id="657419"/>
    <lineage>
        <taxon>Bacteria</taxon>
        <taxon>Pseudomonadati</taxon>
        <taxon>Pseudomonadota</taxon>
        <taxon>Alphaproteobacteria</taxon>
        <taxon>Geminicoccales</taxon>
        <taxon>Geminicoccaceae</taxon>
        <taxon>Tistrella</taxon>
    </lineage>
</organism>
<feature type="domain" description="Helicase ATP-binding" evidence="10">
    <location>
        <begin position="260"/>
        <end position="457"/>
    </location>
</feature>
<evidence type="ECO:0000256" key="3">
    <source>
        <dbReference type="ARBA" id="ARBA00022722"/>
    </source>
</evidence>
<evidence type="ECO:0000259" key="10">
    <source>
        <dbReference type="PROSITE" id="PS51192"/>
    </source>
</evidence>
<evidence type="ECO:0000256" key="1">
    <source>
        <dbReference type="ARBA" id="ARBA00006847"/>
    </source>
</evidence>
<comment type="caution">
    <text evidence="12">The sequence shown here is derived from an EMBL/GenBank/DDBJ whole genome shotgun (WGS) entry which is preliminary data.</text>
</comment>
<dbReference type="InterPro" id="IPR006483">
    <property type="entry name" value="CRISPR-assoc_Cas3_HD"/>
</dbReference>
<dbReference type="InterPro" id="IPR006474">
    <property type="entry name" value="Helicase_Cas3_CRISPR-ass_core"/>
</dbReference>
<dbReference type="InterPro" id="IPR014001">
    <property type="entry name" value="Helicase_ATP-bd"/>
</dbReference>
<evidence type="ECO:0000259" key="11">
    <source>
        <dbReference type="PROSITE" id="PS51643"/>
    </source>
</evidence>
<dbReference type="Gene3D" id="1.10.3210.30">
    <property type="match status" value="1"/>
</dbReference>
<dbReference type="SUPFAM" id="SSF109604">
    <property type="entry name" value="HD-domain/PDEase-like"/>
    <property type="match status" value="1"/>
</dbReference>